<dbReference type="GO" id="GO:0004674">
    <property type="term" value="F:protein serine/threonine kinase activity"/>
    <property type="evidence" value="ECO:0007669"/>
    <property type="project" value="UniProtKB-KW"/>
</dbReference>
<dbReference type="GO" id="GO:0005509">
    <property type="term" value="F:calcium ion binding"/>
    <property type="evidence" value="ECO:0007669"/>
    <property type="project" value="InterPro"/>
</dbReference>
<evidence type="ECO:0000256" key="14">
    <source>
        <dbReference type="ARBA" id="ARBA00048679"/>
    </source>
</evidence>
<dbReference type="InterPro" id="IPR011009">
    <property type="entry name" value="Kinase-like_dom_sf"/>
</dbReference>
<name>A0A6U8YFL6_9DINO</name>
<dbReference type="InterPro" id="IPR008271">
    <property type="entry name" value="Ser/Thr_kinase_AS"/>
</dbReference>
<dbReference type="CDD" id="cd05117">
    <property type="entry name" value="STKc_CAMK"/>
    <property type="match status" value="1"/>
</dbReference>
<dbReference type="SMART" id="SM00054">
    <property type="entry name" value="EFh"/>
    <property type="match status" value="4"/>
</dbReference>
<dbReference type="Gene3D" id="1.10.238.10">
    <property type="entry name" value="EF-hand"/>
    <property type="match status" value="2"/>
</dbReference>
<keyword evidence="4" id="KW-0723">Serine/threonine-protein kinase</keyword>
<dbReference type="FunFam" id="3.30.200.20:FF:000315">
    <property type="entry name" value="Calcium-dependent protein kinase 3"/>
    <property type="match status" value="1"/>
</dbReference>
<evidence type="ECO:0000256" key="6">
    <source>
        <dbReference type="ARBA" id="ARBA00022723"/>
    </source>
</evidence>
<evidence type="ECO:0000313" key="18">
    <source>
        <dbReference type="EMBL" id="CAD9529292.1"/>
    </source>
</evidence>
<evidence type="ECO:0000256" key="8">
    <source>
        <dbReference type="ARBA" id="ARBA00022741"/>
    </source>
</evidence>
<dbReference type="Pfam" id="PF00069">
    <property type="entry name" value="Pkinase"/>
    <property type="match status" value="1"/>
</dbReference>
<evidence type="ECO:0000256" key="5">
    <source>
        <dbReference type="ARBA" id="ARBA00022679"/>
    </source>
</evidence>
<proteinExistence type="inferred from homology"/>
<dbReference type="Gene3D" id="1.10.510.10">
    <property type="entry name" value="Transferase(Phosphotransferase) domain 1"/>
    <property type="match status" value="1"/>
</dbReference>
<evidence type="ECO:0000256" key="15">
    <source>
        <dbReference type="SAM" id="MobiDB-lite"/>
    </source>
</evidence>
<dbReference type="PANTHER" id="PTHR24349">
    <property type="entry name" value="SERINE/THREONINE-PROTEIN KINASE"/>
    <property type="match status" value="1"/>
</dbReference>
<comment type="catalytic activity">
    <reaction evidence="14">
        <text>L-seryl-[protein] + ATP = O-phospho-L-seryl-[protein] + ADP + H(+)</text>
        <dbReference type="Rhea" id="RHEA:17989"/>
        <dbReference type="Rhea" id="RHEA-COMP:9863"/>
        <dbReference type="Rhea" id="RHEA-COMP:11604"/>
        <dbReference type="ChEBI" id="CHEBI:15378"/>
        <dbReference type="ChEBI" id="CHEBI:29999"/>
        <dbReference type="ChEBI" id="CHEBI:30616"/>
        <dbReference type="ChEBI" id="CHEBI:83421"/>
        <dbReference type="ChEBI" id="CHEBI:456216"/>
        <dbReference type="EC" id="2.7.11.1"/>
    </reaction>
</comment>
<evidence type="ECO:0000256" key="4">
    <source>
        <dbReference type="ARBA" id="ARBA00022527"/>
    </source>
</evidence>
<sequence length="605" mass="66295">MGARCGRESGHTNPQPLPPEKDSDSSGTEPGPVAAKPTKAKGVGFKDTASESSDDDGRRGSAISTMSMVSSDDGASVRRNKTGRASFIKHADGALSDKYDVGNKLGEGTQGVVFIAQRKVDGAARAVKQVLKSSLRQAETKAFFKEIDIMKSMDHPNIVKLYDTFEDKKFFFLVMEVCSGGELLDRIIAQGFSESQAAIVVKQVLRAVFYMHENDIVHRDLKPENFLLGENGPIAEDNLLKLIDFGIACECKPGQVLTEKKGTAFYVAPQVISRRYDNKCDLWSVGVIMYTLITGNVPFHGVDDLDTLTKVRAGLVRYDDKDWGKVSAEAKDFCKALLKRNPKLRIAAEDALNHPWIKVTAPQRHTALPSSFLTKLSEFRNLNIVKKAALQIVAGELDDDALKNMRDVFLSMDENGDGKLTVDEIRHGIQNAGIEIPQNLVQILEGVDADGSGIVDYTEFLAATLDSRSHLSEQVCRQAFAKFDRDGDGQIRVEELMHALAGGSSYGGRQFEEESIEIIKKYDESGTGIMTFEGFQQMMQSTTREISKEISKEPSKRMLSEKVISGRGLADIPDAAAVEDESDDASEPPDDSQPTDKAKEAGLVK</sequence>
<feature type="domain" description="EF-hand" evidence="17">
    <location>
        <begin position="510"/>
        <end position="545"/>
    </location>
</feature>
<feature type="compositionally biased region" description="Basic and acidic residues" evidence="15">
    <location>
        <begin position="549"/>
        <end position="560"/>
    </location>
</feature>
<reference evidence="18" key="1">
    <citation type="submission" date="2021-01" db="EMBL/GenBank/DDBJ databases">
        <authorList>
            <person name="Corre E."/>
            <person name="Pelletier E."/>
            <person name="Niang G."/>
            <person name="Scheremetjew M."/>
            <person name="Finn R."/>
            <person name="Kale V."/>
            <person name="Holt S."/>
            <person name="Cochrane G."/>
            <person name="Meng A."/>
            <person name="Brown T."/>
            <person name="Cohen L."/>
        </authorList>
    </citation>
    <scope>NUCLEOTIDE SEQUENCE</scope>
    <source>
        <strain evidence="18">RCC3387</strain>
    </source>
</reference>
<comment type="cofactor">
    <cofactor evidence="1">
        <name>Mg(2+)</name>
        <dbReference type="ChEBI" id="CHEBI:18420"/>
    </cofactor>
</comment>
<dbReference type="SMART" id="SM00220">
    <property type="entry name" value="S_TKc"/>
    <property type="match status" value="1"/>
</dbReference>
<accession>A0A6U8YFL6</accession>
<keyword evidence="7" id="KW-0677">Repeat</keyword>
<evidence type="ECO:0000256" key="13">
    <source>
        <dbReference type="ARBA" id="ARBA00047899"/>
    </source>
</evidence>
<evidence type="ECO:0000259" key="17">
    <source>
        <dbReference type="PROSITE" id="PS50222"/>
    </source>
</evidence>
<dbReference type="PROSITE" id="PS00018">
    <property type="entry name" value="EF_HAND_1"/>
    <property type="match status" value="2"/>
</dbReference>
<dbReference type="CDD" id="cd00051">
    <property type="entry name" value="EFh"/>
    <property type="match status" value="1"/>
</dbReference>
<feature type="region of interest" description="Disordered" evidence="15">
    <location>
        <begin position="549"/>
        <end position="605"/>
    </location>
</feature>
<dbReference type="FunFam" id="1.10.510.10:FF:000571">
    <property type="entry name" value="Maternal embryonic leucine zipper kinase"/>
    <property type="match status" value="1"/>
</dbReference>
<evidence type="ECO:0000256" key="1">
    <source>
        <dbReference type="ARBA" id="ARBA00001946"/>
    </source>
</evidence>
<evidence type="ECO:0000256" key="7">
    <source>
        <dbReference type="ARBA" id="ARBA00022737"/>
    </source>
</evidence>
<feature type="compositionally biased region" description="Acidic residues" evidence="15">
    <location>
        <begin position="577"/>
        <end position="590"/>
    </location>
</feature>
<dbReference type="PROSITE" id="PS50011">
    <property type="entry name" value="PROTEIN_KINASE_DOM"/>
    <property type="match status" value="1"/>
</dbReference>
<evidence type="ECO:0000256" key="3">
    <source>
        <dbReference type="ARBA" id="ARBA00012513"/>
    </source>
</evidence>
<dbReference type="SUPFAM" id="SSF47473">
    <property type="entry name" value="EF-hand"/>
    <property type="match status" value="1"/>
</dbReference>
<comment type="subunit">
    <text evidence="2">Monomer.</text>
</comment>
<dbReference type="Pfam" id="PF13499">
    <property type="entry name" value="EF-hand_7"/>
    <property type="match status" value="2"/>
</dbReference>
<feature type="compositionally biased region" description="Basic and acidic residues" evidence="15">
    <location>
        <begin position="594"/>
        <end position="605"/>
    </location>
</feature>
<organism evidence="18">
    <name type="scientific">Zooxanthella nutricula</name>
    <dbReference type="NCBI Taxonomy" id="1333877"/>
    <lineage>
        <taxon>Eukaryota</taxon>
        <taxon>Sar</taxon>
        <taxon>Alveolata</taxon>
        <taxon>Dinophyceae</taxon>
        <taxon>Peridiniales</taxon>
        <taxon>Peridiniales incertae sedis</taxon>
        <taxon>Zooxanthella</taxon>
    </lineage>
</organism>
<feature type="region of interest" description="Disordered" evidence="15">
    <location>
        <begin position="1"/>
        <end position="78"/>
    </location>
</feature>
<feature type="domain" description="EF-hand" evidence="17">
    <location>
        <begin position="471"/>
        <end position="506"/>
    </location>
</feature>
<feature type="compositionally biased region" description="Basic and acidic residues" evidence="15">
    <location>
        <begin position="1"/>
        <end position="10"/>
    </location>
</feature>
<dbReference type="EMBL" id="HBGW01019174">
    <property type="protein sequence ID" value="CAD9529292.1"/>
    <property type="molecule type" value="Transcribed_RNA"/>
</dbReference>
<keyword evidence="8" id="KW-0547">Nucleotide-binding</keyword>
<dbReference type="InterPro" id="IPR018247">
    <property type="entry name" value="EF_Hand_1_Ca_BS"/>
</dbReference>
<dbReference type="Gene3D" id="3.30.200.20">
    <property type="entry name" value="Phosphorylase Kinase, domain 1"/>
    <property type="match status" value="1"/>
</dbReference>
<dbReference type="EC" id="2.7.11.1" evidence="3"/>
<evidence type="ECO:0000256" key="12">
    <source>
        <dbReference type="ARBA" id="ARBA00024334"/>
    </source>
</evidence>
<feature type="domain" description="EF-hand" evidence="17">
    <location>
        <begin position="400"/>
        <end position="435"/>
    </location>
</feature>
<dbReference type="PROSITE" id="PS00108">
    <property type="entry name" value="PROTEIN_KINASE_ST"/>
    <property type="match status" value="1"/>
</dbReference>
<evidence type="ECO:0000256" key="11">
    <source>
        <dbReference type="ARBA" id="ARBA00022840"/>
    </source>
</evidence>
<evidence type="ECO:0000256" key="9">
    <source>
        <dbReference type="ARBA" id="ARBA00022777"/>
    </source>
</evidence>
<keyword evidence="6" id="KW-0479">Metal-binding</keyword>
<dbReference type="InterPro" id="IPR002048">
    <property type="entry name" value="EF_hand_dom"/>
</dbReference>
<dbReference type="GO" id="GO:0005524">
    <property type="term" value="F:ATP binding"/>
    <property type="evidence" value="ECO:0007669"/>
    <property type="project" value="UniProtKB-KW"/>
</dbReference>
<gene>
    <name evidence="18" type="ORF">BRAN1462_LOCUS12100</name>
</gene>
<dbReference type="InterPro" id="IPR000719">
    <property type="entry name" value="Prot_kinase_dom"/>
</dbReference>
<evidence type="ECO:0000256" key="10">
    <source>
        <dbReference type="ARBA" id="ARBA00022837"/>
    </source>
</evidence>
<dbReference type="InterPro" id="IPR011992">
    <property type="entry name" value="EF-hand-dom_pair"/>
</dbReference>
<evidence type="ECO:0000256" key="2">
    <source>
        <dbReference type="ARBA" id="ARBA00011245"/>
    </source>
</evidence>
<keyword evidence="11" id="KW-0067">ATP-binding</keyword>
<dbReference type="InterPro" id="IPR050205">
    <property type="entry name" value="CDPK_Ser/Thr_kinases"/>
</dbReference>
<comment type="similarity">
    <text evidence="12">Belongs to the protein kinase superfamily. Ser/Thr protein kinase family. CDPK subfamily.</text>
</comment>
<protein>
    <recommendedName>
        <fullName evidence="3">non-specific serine/threonine protein kinase</fullName>
        <ecNumber evidence="3">2.7.11.1</ecNumber>
    </recommendedName>
</protein>
<dbReference type="SUPFAM" id="SSF56112">
    <property type="entry name" value="Protein kinase-like (PK-like)"/>
    <property type="match status" value="1"/>
</dbReference>
<dbReference type="PROSITE" id="PS50222">
    <property type="entry name" value="EF_HAND_2"/>
    <property type="match status" value="3"/>
</dbReference>
<keyword evidence="9" id="KW-0418">Kinase</keyword>
<dbReference type="AlphaFoldDB" id="A0A6U8YFL6"/>
<keyword evidence="10" id="KW-0106">Calcium</keyword>
<evidence type="ECO:0000259" key="16">
    <source>
        <dbReference type="PROSITE" id="PS50011"/>
    </source>
</evidence>
<comment type="catalytic activity">
    <reaction evidence="13">
        <text>L-threonyl-[protein] + ATP = O-phospho-L-threonyl-[protein] + ADP + H(+)</text>
        <dbReference type="Rhea" id="RHEA:46608"/>
        <dbReference type="Rhea" id="RHEA-COMP:11060"/>
        <dbReference type="Rhea" id="RHEA-COMP:11605"/>
        <dbReference type="ChEBI" id="CHEBI:15378"/>
        <dbReference type="ChEBI" id="CHEBI:30013"/>
        <dbReference type="ChEBI" id="CHEBI:30616"/>
        <dbReference type="ChEBI" id="CHEBI:61977"/>
        <dbReference type="ChEBI" id="CHEBI:456216"/>
        <dbReference type="EC" id="2.7.11.1"/>
    </reaction>
</comment>
<keyword evidence="5" id="KW-0808">Transferase</keyword>
<dbReference type="FunFam" id="1.10.238.10:FF:000003">
    <property type="entry name" value="Calmodulin A"/>
    <property type="match status" value="1"/>
</dbReference>
<feature type="domain" description="Protein kinase" evidence="16">
    <location>
        <begin position="99"/>
        <end position="357"/>
    </location>
</feature>